<dbReference type="PRINTS" id="PR00081">
    <property type="entry name" value="GDHRDH"/>
</dbReference>
<dbReference type="Proteomes" id="UP001169764">
    <property type="component" value="Unassembled WGS sequence"/>
</dbReference>
<reference evidence="2" key="1">
    <citation type="submission" date="2023-07" db="EMBL/GenBank/DDBJ databases">
        <authorList>
            <person name="Kim M."/>
        </authorList>
    </citation>
    <scope>NUCLEOTIDE SEQUENCE</scope>
    <source>
        <strain evidence="2">BIUV-7</strain>
    </source>
</reference>
<comment type="similarity">
    <text evidence="1">Belongs to the short-chain dehydrogenases/reductases (SDR) family.</text>
</comment>
<dbReference type="EMBL" id="JAUOTP010000003">
    <property type="protein sequence ID" value="MDO6414474.1"/>
    <property type="molecule type" value="Genomic_DNA"/>
</dbReference>
<protein>
    <submittedName>
        <fullName evidence="2">SDR family NAD(P)-dependent oxidoreductase</fullName>
    </submittedName>
</protein>
<dbReference type="RefSeq" id="WP_303541656.1">
    <property type="nucleotide sequence ID" value="NZ_JAUOTP010000003.1"/>
</dbReference>
<dbReference type="NCBIfam" id="NF005559">
    <property type="entry name" value="PRK07231.1"/>
    <property type="match status" value="1"/>
</dbReference>
<accession>A0ABT8Y828</accession>
<dbReference type="PROSITE" id="PS00061">
    <property type="entry name" value="ADH_SHORT"/>
    <property type="match status" value="1"/>
</dbReference>
<evidence type="ECO:0000313" key="2">
    <source>
        <dbReference type="EMBL" id="MDO6414474.1"/>
    </source>
</evidence>
<comment type="caution">
    <text evidence="2">The sequence shown here is derived from an EMBL/GenBank/DDBJ whole genome shotgun (WGS) entry which is preliminary data.</text>
</comment>
<dbReference type="PRINTS" id="PR00080">
    <property type="entry name" value="SDRFAMILY"/>
</dbReference>
<proteinExistence type="inferred from homology"/>
<dbReference type="InterPro" id="IPR020904">
    <property type="entry name" value="Sc_DH/Rdtase_CS"/>
</dbReference>
<evidence type="ECO:0000313" key="3">
    <source>
        <dbReference type="Proteomes" id="UP001169764"/>
    </source>
</evidence>
<dbReference type="InterPro" id="IPR036291">
    <property type="entry name" value="NAD(P)-bd_dom_sf"/>
</dbReference>
<evidence type="ECO:0000256" key="1">
    <source>
        <dbReference type="ARBA" id="ARBA00006484"/>
    </source>
</evidence>
<dbReference type="PANTHER" id="PTHR42879:SF2">
    <property type="entry name" value="3-OXOACYL-[ACYL-CARRIER-PROTEIN] REDUCTASE FABG"/>
    <property type="match status" value="1"/>
</dbReference>
<dbReference type="Pfam" id="PF13561">
    <property type="entry name" value="adh_short_C2"/>
    <property type="match status" value="1"/>
</dbReference>
<dbReference type="PANTHER" id="PTHR42879">
    <property type="entry name" value="3-OXOACYL-(ACYL-CARRIER-PROTEIN) REDUCTASE"/>
    <property type="match status" value="1"/>
</dbReference>
<dbReference type="SUPFAM" id="SSF51735">
    <property type="entry name" value="NAD(P)-binding Rossmann-fold domains"/>
    <property type="match status" value="1"/>
</dbReference>
<dbReference type="InterPro" id="IPR002347">
    <property type="entry name" value="SDR_fam"/>
</dbReference>
<name>A0ABT8Y828_9SPHN</name>
<organism evidence="2 3">
    <name type="scientific">Sphingomonas natans</name>
    <dbReference type="NCBI Taxonomy" id="3063330"/>
    <lineage>
        <taxon>Bacteria</taxon>
        <taxon>Pseudomonadati</taxon>
        <taxon>Pseudomonadota</taxon>
        <taxon>Alphaproteobacteria</taxon>
        <taxon>Sphingomonadales</taxon>
        <taxon>Sphingomonadaceae</taxon>
        <taxon>Sphingomonas</taxon>
    </lineage>
</organism>
<dbReference type="Gene3D" id="3.40.50.720">
    <property type="entry name" value="NAD(P)-binding Rossmann-like Domain"/>
    <property type="match status" value="1"/>
</dbReference>
<dbReference type="InterPro" id="IPR050259">
    <property type="entry name" value="SDR"/>
</dbReference>
<gene>
    <name evidence="2" type="ORF">Q4F19_08790</name>
</gene>
<sequence>MIPALSQTLLRRGDILLTDQVAIVTGGGSGIGRGIAIALAEFGADVALIDVGAAAADEVAARIEEKGRRAHVTVADVTDRDATRAAVADILQTLGRVDILVNNAGGTRPIPIVDITDRQADRQIDLNLKSLVATTQAAVRAMIAAGRPGSVINIASIEGLRAAPGYAVYAACKAAMINFTRTAALELAEHDIRVNCIAPDLVPTEHMARFAPALLSDAGKAAQARYIPAGRAGTQDDCAGVAVFLASALAGYVTGVTINVDGGTWASSGWTRSAAEGGGWQLFS</sequence>
<keyword evidence="3" id="KW-1185">Reference proteome</keyword>